<proteinExistence type="predicted"/>
<sequence>MLLSSDRFILMTLAGLCRRPLLGCEWHEACLGGNGNGLRSRHSYAPLRKQTVLAWVLPLSARSRTKLLGRGSVLISFDNNLWNLYTRDSSLLSEEFSEDICFQGSFLWSHILLFRWSILSFVSHSYLSIMSLAALTLSI</sequence>
<gene>
    <name evidence="1" type="ORF">ACN38_g317</name>
</gene>
<organism evidence="1 2">
    <name type="scientific">Penicillium nordicum</name>
    <dbReference type="NCBI Taxonomy" id="229535"/>
    <lineage>
        <taxon>Eukaryota</taxon>
        <taxon>Fungi</taxon>
        <taxon>Dikarya</taxon>
        <taxon>Ascomycota</taxon>
        <taxon>Pezizomycotina</taxon>
        <taxon>Eurotiomycetes</taxon>
        <taxon>Eurotiomycetidae</taxon>
        <taxon>Eurotiales</taxon>
        <taxon>Aspergillaceae</taxon>
        <taxon>Penicillium</taxon>
    </lineage>
</organism>
<dbReference type="EMBL" id="LHQQ01000003">
    <property type="protein sequence ID" value="KOS48690.1"/>
    <property type="molecule type" value="Genomic_DNA"/>
</dbReference>
<evidence type="ECO:0000313" key="1">
    <source>
        <dbReference type="EMBL" id="KOS48690.1"/>
    </source>
</evidence>
<comment type="caution">
    <text evidence="1">The sequence shown here is derived from an EMBL/GenBank/DDBJ whole genome shotgun (WGS) entry which is preliminary data.</text>
</comment>
<name>A0A0M8PJ26_9EURO</name>
<reference evidence="1 2" key="1">
    <citation type="submission" date="2015-08" db="EMBL/GenBank/DDBJ databases">
        <title>Genome sequencing of Penicillium nordicum.</title>
        <authorList>
            <person name="Nguyen H.D."/>
            <person name="Seifert K.A."/>
        </authorList>
    </citation>
    <scope>NUCLEOTIDE SEQUENCE [LARGE SCALE GENOMIC DNA]</scope>
    <source>
        <strain evidence="1 2">DAOMC 185683</strain>
    </source>
</reference>
<dbReference type="AlphaFoldDB" id="A0A0M8PJ26"/>
<evidence type="ECO:0000313" key="2">
    <source>
        <dbReference type="Proteomes" id="UP000037696"/>
    </source>
</evidence>
<keyword evidence="2" id="KW-1185">Reference proteome</keyword>
<protein>
    <submittedName>
        <fullName evidence="1">Uncharacterized protein</fullName>
    </submittedName>
</protein>
<dbReference type="Proteomes" id="UP000037696">
    <property type="component" value="Unassembled WGS sequence"/>
</dbReference>
<accession>A0A0M8PJ26</accession>